<keyword evidence="4" id="KW-0238">DNA-binding</keyword>
<dbReference type="GO" id="GO:0045893">
    <property type="term" value="P:positive regulation of DNA-templated transcription"/>
    <property type="evidence" value="ECO:0007669"/>
    <property type="project" value="InterPro"/>
</dbReference>
<evidence type="ECO:0000256" key="7">
    <source>
        <dbReference type="ARBA" id="ARBA00061369"/>
    </source>
</evidence>
<keyword evidence="3" id="KW-0805">Transcription regulation</keyword>
<evidence type="ECO:0000256" key="2">
    <source>
        <dbReference type="ARBA" id="ARBA00022682"/>
    </source>
</evidence>
<evidence type="ECO:0000256" key="6">
    <source>
        <dbReference type="ARBA" id="ARBA00023242"/>
    </source>
</evidence>
<comment type="caution">
    <text evidence="11">The sequence shown here is derived from an EMBL/GenBank/DDBJ whole genome shotgun (WGS) entry which is preliminary data.</text>
</comment>
<dbReference type="Proteomes" id="UP000701853">
    <property type="component" value="Chromosome 13"/>
</dbReference>
<feature type="region of interest" description="Disordered" evidence="9">
    <location>
        <begin position="1"/>
        <end position="20"/>
    </location>
</feature>
<evidence type="ECO:0000256" key="8">
    <source>
        <dbReference type="SAM" id="Coils"/>
    </source>
</evidence>
<dbReference type="InterPro" id="IPR043452">
    <property type="entry name" value="BZIP46-like"/>
</dbReference>
<dbReference type="InterPro" id="IPR004827">
    <property type="entry name" value="bZIP"/>
</dbReference>
<keyword evidence="6" id="KW-0539">Nucleus</keyword>
<gene>
    <name evidence="11" type="ORF">CXB51_035749</name>
</gene>
<dbReference type="PANTHER" id="PTHR22952">
    <property type="entry name" value="CAMP-RESPONSE ELEMENT BINDING PROTEIN-RELATED"/>
    <property type="match status" value="1"/>
</dbReference>
<dbReference type="GO" id="GO:0003677">
    <property type="term" value="F:DNA binding"/>
    <property type="evidence" value="ECO:0007669"/>
    <property type="project" value="UniProtKB-KW"/>
</dbReference>
<dbReference type="AlphaFoldDB" id="A0A8J6CJV9"/>
<dbReference type="GO" id="GO:0003700">
    <property type="term" value="F:DNA-binding transcription factor activity"/>
    <property type="evidence" value="ECO:0007669"/>
    <property type="project" value="InterPro"/>
</dbReference>
<comment type="similarity">
    <text evidence="7">Belongs to the bZIP family. ABI5 subfamily.</text>
</comment>
<dbReference type="FunFam" id="1.20.5.170:FF:000048">
    <property type="entry name" value="ABSCISIC ACID-INSENSITIVE 5-like protein 5"/>
    <property type="match status" value="1"/>
</dbReference>
<evidence type="ECO:0000256" key="5">
    <source>
        <dbReference type="ARBA" id="ARBA00023163"/>
    </source>
</evidence>
<keyword evidence="5" id="KW-0804">Transcription</keyword>
<comment type="subcellular location">
    <subcellularLocation>
        <location evidence="1">Nucleus</location>
    </subcellularLocation>
</comment>
<proteinExistence type="inferred from homology"/>
<feature type="coiled-coil region" evidence="8">
    <location>
        <begin position="375"/>
        <end position="405"/>
    </location>
</feature>
<reference evidence="11 12" key="1">
    <citation type="journal article" date="2021" name="bioRxiv">
        <title>The Gossypium anomalum genome as a resource for cotton improvement and evolutionary analysis of hybrid incompatibility.</title>
        <authorList>
            <person name="Grover C.E."/>
            <person name="Yuan D."/>
            <person name="Arick M.A."/>
            <person name="Miller E.R."/>
            <person name="Hu G."/>
            <person name="Peterson D.G."/>
            <person name="Wendel J.F."/>
            <person name="Udall J.A."/>
        </authorList>
    </citation>
    <scope>NUCLEOTIDE SEQUENCE [LARGE SCALE GENOMIC DNA]</scope>
    <source>
        <strain evidence="11">JFW-Udall</strain>
        <tissue evidence="11">Leaf</tissue>
    </source>
</reference>
<dbReference type="CDD" id="cd14707">
    <property type="entry name" value="bZIP_plant_BZIP46"/>
    <property type="match status" value="1"/>
</dbReference>
<feature type="region of interest" description="Disordered" evidence="9">
    <location>
        <begin position="122"/>
        <end position="141"/>
    </location>
</feature>
<dbReference type="EMBL" id="JAHUZN010000013">
    <property type="protein sequence ID" value="KAG8473586.1"/>
    <property type="molecule type" value="Genomic_DNA"/>
</dbReference>
<name>A0A8J6CJV9_9ROSI</name>
<accession>A0A8J6CJV9</accession>
<keyword evidence="12" id="KW-1185">Reference proteome</keyword>
<evidence type="ECO:0000313" key="12">
    <source>
        <dbReference type="Proteomes" id="UP000701853"/>
    </source>
</evidence>
<keyword evidence="8" id="KW-0175">Coiled coil</keyword>
<evidence type="ECO:0000256" key="1">
    <source>
        <dbReference type="ARBA" id="ARBA00004123"/>
    </source>
</evidence>
<evidence type="ECO:0000256" key="4">
    <source>
        <dbReference type="ARBA" id="ARBA00023125"/>
    </source>
</evidence>
<evidence type="ECO:0000256" key="9">
    <source>
        <dbReference type="SAM" id="MobiDB-lite"/>
    </source>
</evidence>
<sequence>MGSNLNYKRFGEAPSMEGSGSKAVGNFPLARQSSIYSLTFDELQNTFGGLGKDFGSMNMDELLRNISTAEETQGLMTASVPGGEGASGGNLQRQGSLTLPRTLSQKTVEEVWKDLFKENDAAKNVSNGGGGGGGGGGANLPQRQQTLGEMTLEEFLGRAGVVREDMQPVGVPNNNGFFDNNSGLALQFQQTNGNNGFLSNNNSVLNQPPILPLDVSGAKSSHSQQQQQPLFPKQQTVAFAPSMHLINTTHFPSPGARGSVVETSDLSMKTNLVQSSGLQSGGMGIVGLPSPASHISPDVISKNSVDTTSLSPVPYVLGRGRKRSAALEKVVERRQRRMIKNRESAARSRARKQLAPIQCQTIDCINCSEFWQAYTLELEAEVAKLKEINEELLRKQEEVMEMQKNQMLETLNPAWGAKRQCLRRTLTGPW</sequence>
<dbReference type="GO" id="GO:0009738">
    <property type="term" value="P:abscisic acid-activated signaling pathway"/>
    <property type="evidence" value="ECO:0007669"/>
    <property type="project" value="UniProtKB-KW"/>
</dbReference>
<organism evidence="11 12">
    <name type="scientific">Gossypium anomalum</name>
    <dbReference type="NCBI Taxonomy" id="47600"/>
    <lineage>
        <taxon>Eukaryota</taxon>
        <taxon>Viridiplantae</taxon>
        <taxon>Streptophyta</taxon>
        <taxon>Embryophyta</taxon>
        <taxon>Tracheophyta</taxon>
        <taxon>Spermatophyta</taxon>
        <taxon>Magnoliopsida</taxon>
        <taxon>eudicotyledons</taxon>
        <taxon>Gunneridae</taxon>
        <taxon>Pentapetalae</taxon>
        <taxon>rosids</taxon>
        <taxon>malvids</taxon>
        <taxon>Malvales</taxon>
        <taxon>Malvaceae</taxon>
        <taxon>Malvoideae</taxon>
        <taxon>Gossypium</taxon>
    </lineage>
</organism>
<evidence type="ECO:0000256" key="3">
    <source>
        <dbReference type="ARBA" id="ARBA00023015"/>
    </source>
</evidence>
<evidence type="ECO:0000313" key="11">
    <source>
        <dbReference type="EMBL" id="KAG8473586.1"/>
    </source>
</evidence>
<evidence type="ECO:0000259" key="10">
    <source>
        <dbReference type="PROSITE" id="PS00036"/>
    </source>
</evidence>
<dbReference type="SMART" id="SM00338">
    <property type="entry name" value="BRLZ"/>
    <property type="match status" value="1"/>
</dbReference>
<protein>
    <recommendedName>
        <fullName evidence="10">BZIP domain-containing protein</fullName>
    </recommendedName>
</protein>
<feature type="domain" description="BZIP" evidence="10">
    <location>
        <begin position="336"/>
        <end position="351"/>
    </location>
</feature>
<keyword evidence="2" id="KW-0938">Abscisic acid signaling pathway</keyword>
<dbReference type="GO" id="GO:0005634">
    <property type="term" value="C:nucleus"/>
    <property type="evidence" value="ECO:0007669"/>
    <property type="project" value="UniProtKB-SubCell"/>
</dbReference>
<dbReference type="OrthoDB" id="1927218at2759"/>
<feature type="compositionally biased region" description="Gly residues" evidence="9">
    <location>
        <begin position="127"/>
        <end position="138"/>
    </location>
</feature>
<dbReference type="PROSITE" id="PS00036">
    <property type="entry name" value="BZIP_BASIC"/>
    <property type="match status" value="1"/>
</dbReference>
<dbReference type="PANTHER" id="PTHR22952:SF463">
    <property type="entry name" value="ABSCISIC ACID-INSENSITIVE 5-LIKE PROTEIN 7"/>
    <property type="match status" value="1"/>
</dbReference>
<dbReference type="Gene3D" id="1.20.5.170">
    <property type="match status" value="1"/>
</dbReference>